<evidence type="ECO:0000313" key="2">
    <source>
        <dbReference type="Proteomes" id="UP000499080"/>
    </source>
</evidence>
<reference evidence="1 2" key="1">
    <citation type="journal article" date="2019" name="Sci. Rep.">
        <title>Orb-weaving spider Araneus ventricosus genome elucidates the spidroin gene catalogue.</title>
        <authorList>
            <person name="Kono N."/>
            <person name="Nakamura H."/>
            <person name="Ohtoshi R."/>
            <person name="Moran D.A.P."/>
            <person name="Shinohara A."/>
            <person name="Yoshida Y."/>
            <person name="Fujiwara M."/>
            <person name="Mori M."/>
            <person name="Tomita M."/>
            <person name="Arakawa K."/>
        </authorList>
    </citation>
    <scope>NUCLEOTIDE SEQUENCE [LARGE SCALE GENOMIC DNA]</scope>
</reference>
<evidence type="ECO:0000313" key="1">
    <source>
        <dbReference type="EMBL" id="GBM02479.1"/>
    </source>
</evidence>
<sequence length="109" mass="12265">MATLYIQGESIFSRNIVNNKRPRFHAGICGRKCTHEVSEGAACPHLQETVPTTVLPDVSVVTRETIWFQHSPRGRDMKEETPADSDMNLGLRISVSTCYVVTFEINNKE</sequence>
<proteinExistence type="predicted"/>
<dbReference type="EMBL" id="BGPR01000180">
    <property type="protein sequence ID" value="GBM02479.1"/>
    <property type="molecule type" value="Genomic_DNA"/>
</dbReference>
<gene>
    <name evidence="1" type="ORF">AVEN_76521_1</name>
</gene>
<protein>
    <submittedName>
        <fullName evidence="1">Uncharacterized protein</fullName>
    </submittedName>
</protein>
<dbReference type="Proteomes" id="UP000499080">
    <property type="component" value="Unassembled WGS sequence"/>
</dbReference>
<dbReference type="AlphaFoldDB" id="A0A4Y2CE13"/>
<comment type="caution">
    <text evidence="1">The sequence shown here is derived from an EMBL/GenBank/DDBJ whole genome shotgun (WGS) entry which is preliminary data.</text>
</comment>
<keyword evidence="2" id="KW-1185">Reference proteome</keyword>
<name>A0A4Y2CE13_ARAVE</name>
<accession>A0A4Y2CE13</accession>
<organism evidence="1 2">
    <name type="scientific">Araneus ventricosus</name>
    <name type="common">Orbweaver spider</name>
    <name type="synonym">Epeira ventricosa</name>
    <dbReference type="NCBI Taxonomy" id="182803"/>
    <lineage>
        <taxon>Eukaryota</taxon>
        <taxon>Metazoa</taxon>
        <taxon>Ecdysozoa</taxon>
        <taxon>Arthropoda</taxon>
        <taxon>Chelicerata</taxon>
        <taxon>Arachnida</taxon>
        <taxon>Araneae</taxon>
        <taxon>Araneomorphae</taxon>
        <taxon>Entelegynae</taxon>
        <taxon>Araneoidea</taxon>
        <taxon>Araneidae</taxon>
        <taxon>Araneus</taxon>
    </lineage>
</organism>